<dbReference type="Pfam" id="PF02263">
    <property type="entry name" value="GBP"/>
    <property type="match status" value="1"/>
</dbReference>
<accession>A0A3M6U9R7</accession>
<dbReference type="GO" id="GO:0003924">
    <property type="term" value="F:GTPase activity"/>
    <property type="evidence" value="ECO:0007669"/>
    <property type="project" value="InterPro"/>
</dbReference>
<evidence type="ECO:0000313" key="8">
    <source>
        <dbReference type="Proteomes" id="UP000275408"/>
    </source>
</evidence>
<dbReference type="SUPFAM" id="SSF48340">
    <property type="entry name" value="Interferon-induced guanylate-binding protein 1 (GBP1), C-terminal domain"/>
    <property type="match status" value="1"/>
</dbReference>
<dbReference type="InterPro" id="IPR030386">
    <property type="entry name" value="G_GB1_RHD3_dom"/>
</dbReference>
<sequence length="796" mass="91127">MARQTNFIHSLGAVSQRTGDKTARAIPLCLPNNYQWDSKARQCVKTNEIRSSLCVVEEALEELRTVRGPVCTVAVAGPLRKGKSYILSEAFDQPEVFPLGHEFDPETMGIWMWIVPEKYKDLNGQEVTVVLLDSEGVDAAFSEGRDDNQIFTLTVLLASVLIYNSSGVPTRSDLDSLHFISKLSERIHARSNWKETDKKKEEEFLHRTFPFFIWLLRDVALSIPRDCRDIKDYFLKKVFRQDASRSRSENGDYVPDVAKDILRFFPGFEAFALSPPSTDLNVLKNVNTKKDQLQPQFLSELEQIKKRIKSMLVPKHNCTEGELITGEGLAALITPYVYAINTPGVVPNVQDEWDLLVQNKCSDTRKKCQQKYNELMALKALQLPCDNAEIRWCHNSAMEKAEELFKAEMSGISITTVEKHLRQLKSFFEKRLNELKTKNSRLTRQFCDDLLLQLKKKHLDPVIEQLQGREDSKLSFDDILSVYRHIKDDYEAEARGAKDAIAEAFSDFHRILAEDAKHNRDKLKQLKDFDQRAAKEIVAEAFIERKRRQVEEDKAGLLQENRTMEKETQMLIDRSEKERAGMQVQKEEMMKKEREQLQNMKQAGLVDAQEQREAYIKENRAIGEEHMEMMKSILEMIAANQRENKQLLEQMKTLSPEEFRESVKELERRQSESVNALLMKMEARVGGIKSSGGEDFHTTTKDEECAKKEEDLLGMMTSRAQTAGDLHQRLVENERDQSDLRTGEMLKKVLKFIEDVAPVVGKVAALHPTCSSYAMPVASAVKSIAQAMQSLDCSIM</sequence>
<evidence type="ECO:0000256" key="4">
    <source>
        <dbReference type="PROSITE-ProRule" id="PRU01052"/>
    </source>
</evidence>
<evidence type="ECO:0000313" key="7">
    <source>
        <dbReference type="EMBL" id="RMX50397.1"/>
    </source>
</evidence>
<keyword evidence="1" id="KW-0547">Nucleotide-binding</keyword>
<dbReference type="PANTHER" id="PTHR10751">
    <property type="entry name" value="GUANYLATE BINDING PROTEIN"/>
    <property type="match status" value="1"/>
</dbReference>
<comment type="caution">
    <text evidence="7">The sequence shown here is derived from an EMBL/GenBank/DDBJ whole genome shotgun (WGS) entry which is preliminary data.</text>
</comment>
<name>A0A3M6U9R7_POCDA</name>
<protein>
    <recommendedName>
        <fullName evidence="6">GB1/RHD3-type G domain-containing protein</fullName>
    </recommendedName>
</protein>
<feature type="coiled-coil region" evidence="5">
    <location>
        <begin position="547"/>
        <end position="650"/>
    </location>
</feature>
<dbReference type="EMBL" id="RCHS01001970">
    <property type="protein sequence ID" value="RMX50397.1"/>
    <property type="molecule type" value="Genomic_DNA"/>
</dbReference>
<dbReference type="AlphaFoldDB" id="A0A3M6U9R7"/>
<evidence type="ECO:0000256" key="1">
    <source>
        <dbReference type="ARBA" id="ARBA00022741"/>
    </source>
</evidence>
<dbReference type="Gene3D" id="3.40.50.300">
    <property type="entry name" value="P-loop containing nucleotide triphosphate hydrolases"/>
    <property type="match status" value="1"/>
</dbReference>
<dbReference type="InterPro" id="IPR036543">
    <property type="entry name" value="Guanylate-bd_C_sf"/>
</dbReference>
<evidence type="ECO:0000256" key="5">
    <source>
        <dbReference type="SAM" id="Coils"/>
    </source>
</evidence>
<dbReference type="InterPro" id="IPR003191">
    <property type="entry name" value="Guanylate-bd/ATL_C"/>
</dbReference>
<keyword evidence="3" id="KW-0342">GTP-binding</keyword>
<reference evidence="7 8" key="1">
    <citation type="journal article" date="2018" name="Sci. Rep.">
        <title>Comparative analysis of the Pocillopora damicornis genome highlights role of immune system in coral evolution.</title>
        <authorList>
            <person name="Cunning R."/>
            <person name="Bay R.A."/>
            <person name="Gillette P."/>
            <person name="Baker A.C."/>
            <person name="Traylor-Knowles N."/>
        </authorList>
    </citation>
    <scope>NUCLEOTIDE SEQUENCE [LARGE SCALE GENOMIC DNA]</scope>
    <source>
        <strain evidence="7">RSMAS</strain>
        <tissue evidence="7">Whole animal</tissue>
    </source>
</reference>
<dbReference type="SUPFAM" id="SSF52540">
    <property type="entry name" value="P-loop containing nucleoside triphosphate hydrolases"/>
    <property type="match status" value="1"/>
</dbReference>
<dbReference type="Pfam" id="PF02841">
    <property type="entry name" value="GBP_C"/>
    <property type="match status" value="1"/>
</dbReference>
<evidence type="ECO:0000256" key="3">
    <source>
        <dbReference type="ARBA" id="ARBA00023134"/>
    </source>
</evidence>
<organism evidence="7 8">
    <name type="scientific">Pocillopora damicornis</name>
    <name type="common">Cauliflower coral</name>
    <name type="synonym">Millepora damicornis</name>
    <dbReference type="NCBI Taxonomy" id="46731"/>
    <lineage>
        <taxon>Eukaryota</taxon>
        <taxon>Metazoa</taxon>
        <taxon>Cnidaria</taxon>
        <taxon>Anthozoa</taxon>
        <taxon>Hexacorallia</taxon>
        <taxon>Scleractinia</taxon>
        <taxon>Astrocoeniina</taxon>
        <taxon>Pocilloporidae</taxon>
        <taxon>Pocillopora</taxon>
    </lineage>
</organism>
<dbReference type="Gene3D" id="1.20.1000.10">
    <property type="entry name" value="Guanylate-binding protein, C-terminal domain"/>
    <property type="match status" value="1"/>
</dbReference>
<keyword evidence="8" id="KW-1185">Reference proteome</keyword>
<dbReference type="OrthoDB" id="5988476at2759"/>
<gene>
    <name evidence="7" type="ORF">pdam_00010457</name>
</gene>
<feature type="domain" description="GB1/RHD3-type G" evidence="6">
    <location>
        <begin position="67"/>
        <end position="218"/>
    </location>
</feature>
<evidence type="ECO:0000256" key="2">
    <source>
        <dbReference type="ARBA" id="ARBA00022801"/>
    </source>
</evidence>
<dbReference type="InterPro" id="IPR027417">
    <property type="entry name" value="P-loop_NTPase"/>
</dbReference>
<dbReference type="GO" id="GO:0005525">
    <property type="term" value="F:GTP binding"/>
    <property type="evidence" value="ECO:0007669"/>
    <property type="project" value="UniProtKB-KW"/>
</dbReference>
<keyword evidence="2" id="KW-0378">Hydrolase</keyword>
<dbReference type="InterPro" id="IPR015894">
    <property type="entry name" value="Guanylate-bd_N"/>
</dbReference>
<keyword evidence="5" id="KW-0175">Coiled coil</keyword>
<dbReference type="Proteomes" id="UP000275408">
    <property type="component" value="Unassembled WGS sequence"/>
</dbReference>
<proteinExistence type="inferred from homology"/>
<evidence type="ECO:0000259" key="6">
    <source>
        <dbReference type="PROSITE" id="PS51715"/>
    </source>
</evidence>
<comment type="similarity">
    <text evidence="4">Belongs to the TRAFAC class dynamin-like GTPase superfamily. GB1/RHD3 GTPase family.</text>
</comment>
<dbReference type="PROSITE" id="PS51715">
    <property type="entry name" value="G_GB1_RHD3"/>
    <property type="match status" value="1"/>
</dbReference>